<keyword evidence="2" id="KW-1185">Reference proteome</keyword>
<reference evidence="1 2" key="1">
    <citation type="submission" date="2016-02" db="EMBL/GenBank/DDBJ databases">
        <title>Genome analysis of coral dinoflagellate symbionts highlights evolutionary adaptations to a symbiotic lifestyle.</title>
        <authorList>
            <person name="Aranda M."/>
            <person name="Li Y."/>
            <person name="Liew Y.J."/>
            <person name="Baumgarten S."/>
            <person name="Simakov O."/>
            <person name="Wilson M."/>
            <person name="Piel J."/>
            <person name="Ashoor H."/>
            <person name="Bougouffa S."/>
            <person name="Bajic V.B."/>
            <person name="Ryu T."/>
            <person name="Ravasi T."/>
            <person name="Bayer T."/>
            <person name="Micklem G."/>
            <person name="Kim H."/>
            <person name="Bhak J."/>
            <person name="Lajeunesse T.C."/>
            <person name="Voolstra C.R."/>
        </authorList>
    </citation>
    <scope>NUCLEOTIDE SEQUENCE [LARGE SCALE GENOMIC DNA]</scope>
    <source>
        <strain evidence="1 2">CCMP2467</strain>
    </source>
</reference>
<sequence length="128" mass="14490">MVWTMGIREKIRCHNRFAILSEPDEDQDEMSVSNDTFFDWDELEKTWSAMNVLQEEVLAWWHIEDPDGPSGYRAWPKQPEAANYRYRQYGNSDGKAKGTTTTTTMGQSLELAVVAPTGPQAVSEASEG</sequence>
<gene>
    <name evidence="1" type="ORF">AK812_SmicGene46874</name>
</gene>
<comment type="caution">
    <text evidence="1">The sequence shown here is derived from an EMBL/GenBank/DDBJ whole genome shotgun (WGS) entry which is preliminary data.</text>
</comment>
<protein>
    <submittedName>
        <fullName evidence="1">Uncharacterized protein</fullName>
    </submittedName>
</protein>
<dbReference type="EMBL" id="LSRX01004790">
    <property type="protein sequence ID" value="OLP73778.1"/>
    <property type="molecule type" value="Genomic_DNA"/>
</dbReference>
<organism evidence="1 2">
    <name type="scientific">Symbiodinium microadriaticum</name>
    <name type="common">Dinoflagellate</name>
    <name type="synonym">Zooxanthella microadriatica</name>
    <dbReference type="NCBI Taxonomy" id="2951"/>
    <lineage>
        <taxon>Eukaryota</taxon>
        <taxon>Sar</taxon>
        <taxon>Alveolata</taxon>
        <taxon>Dinophyceae</taxon>
        <taxon>Suessiales</taxon>
        <taxon>Symbiodiniaceae</taxon>
        <taxon>Symbiodinium</taxon>
    </lineage>
</organism>
<accession>A0A1Q9BSV0</accession>
<evidence type="ECO:0000313" key="1">
    <source>
        <dbReference type="EMBL" id="OLP73778.1"/>
    </source>
</evidence>
<evidence type="ECO:0000313" key="2">
    <source>
        <dbReference type="Proteomes" id="UP000186817"/>
    </source>
</evidence>
<name>A0A1Q9BSV0_SYMMI</name>
<dbReference type="AlphaFoldDB" id="A0A1Q9BSV0"/>
<proteinExistence type="predicted"/>
<dbReference type="OrthoDB" id="10285100at2759"/>
<dbReference type="Proteomes" id="UP000186817">
    <property type="component" value="Unassembled WGS sequence"/>
</dbReference>